<evidence type="ECO:0000256" key="9">
    <source>
        <dbReference type="SAM" id="SignalP"/>
    </source>
</evidence>
<evidence type="ECO:0000256" key="5">
    <source>
        <dbReference type="ARBA" id="ARBA00022801"/>
    </source>
</evidence>
<sequence precursor="true">MSRPLFAFSTAILGVALCASAVAQLPDASASIAGHSVYELEGGEIVAADGQGTYVYDTWDEYLRSSFFFRHGMRCGFDRLVHPPEIAFLGSQSDCTNSGSFPNPVYDPSGGSATVYDIPVAFHVLYSTSGAGNIPDARIYEQIDILNQDFAALTNSRIQFHLATEDPQGNPTSGITRTRNRSYYNDRGDYASAVGWDTNRYLNIYSNTAGGNLGYAYVPNGGGVVGSSFDGVRLLWNSIGNTNYVPYNLGRTGTHEVGHYLGLFHTFDGGCGTSNCNTSGDFCCDTNPESSPNYSACSPSERSTCGSPDPVRNYMDYSEDACMDSFSLEQAYRMRCTLENWRVDLTTWEGGGTGGTVPDQVSGPSPANGASGVAQNASLGWSAASGATQYDVYFGTSTNPALVSANQTSTSFGPGALAASTTYYWRVDSENTQGTTTGSLWSFTTAADTGGGTIFFDGFESGSLSGWSTSSNVRVGTTASTGAFSAELRRTSSMSRTINVGSATSVDVSWDWRTSGFDGGENIQVILSGGSGGPVTVSSTATAFTTASRTLTGVSGTIGIEFRTNANRNNERGYVDNVQVQ</sequence>
<dbReference type="GO" id="GO:0046872">
    <property type="term" value="F:metal ion binding"/>
    <property type="evidence" value="ECO:0007669"/>
    <property type="project" value="UniProtKB-KW"/>
</dbReference>
<protein>
    <submittedName>
        <fullName evidence="11">Pregnancy-associated plasma protein-A</fullName>
    </submittedName>
</protein>
<dbReference type="RefSeq" id="WP_419191016.1">
    <property type="nucleotide sequence ID" value="NZ_CP036434.1"/>
</dbReference>
<comment type="similarity">
    <text evidence="1">Belongs to the peptidase M43B family.</text>
</comment>
<evidence type="ECO:0000259" key="10">
    <source>
        <dbReference type="Pfam" id="PF05572"/>
    </source>
</evidence>
<evidence type="ECO:0000256" key="1">
    <source>
        <dbReference type="ARBA" id="ARBA00008721"/>
    </source>
</evidence>
<evidence type="ECO:0000256" key="6">
    <source>
        <dbReference type="ARBA" id="ARBA00022833"/>
    </source>
</evidence>
<dbReference type="InterPro" id="IPR013783">
    <property type="entry name" value="Ig-like_fold"/>
</dbReference>
<dbReference type="GO" id="GO:0006508">
    <property type="term" value="P:proteolysis"/>
    <property type="evidence" value="ECO:0007669"/>
    <property type="project" value="UniProtKB-KW"/>
</dbReference>
<dbReference type="Pfam" id="PF05572">
    <property type="entry name" value="Peptidase_M43"/>
    <property type="match status" value="1"/>
</dbReference>
<evidence type="ECO:0000313" key="12">
    <source>
        <dbReference type="Proteomes" id="UP000320390"/>
    </source>
</evidence>
<keyword evidence="6" id="KW-0862">Zinc</keyword>
<evidence type="ECO:0000256" key="2">
    <source>
        <dbReference type="ARBA" id="ARBA00022670"/>
    </source>
</evidence>
<dbReference type="Gene3D" id="3.40.390.10">
    <property type="entry name" value="Collagenase (Catalytic Domain)"/>
    <property type="match status" value="1"/>
</dbReference>
<keyword evidence="8" id="KW-1015">Disulfide bond</keyword>
<keyword evidence="3" id="KW-0479">Metal-binding</keyword>
<proteinExistence type="inferred from homology"/>
<dbReference type="InterPro" id="IPR008754">
    <property type="entry name" value="Peptidase_M43"/>
</dbReference>
<keyword evidence="4 9" id="KW-0732">Signal</keyword>
<evidence type="ECO:0000256" key="3">
    <source>
        <dbReference type="ARBA" id="ARBA00022723"/>
    </source>
</evidence>
<name>A0A518ENS9_9BACT</name>
<keyword evidence="5" id="KW-0378">Hydrolase</keyword>
<organism evidence="11 12">
    <name type="scientific">Saltatorellus ferox</name>
    <dbReference type="NCBI Taxonomy" id="2528018"/>
    <lineage>
        <taxon>Bacteria</taxon>
        <taxon>Pseudomonadati</taxon>
        <taxon>Planctomycetota</taxon>
        <taxon>Planctomycetia</taxon>
        <taxon>Planctomycetia incertae sedis</taxon>
        <taxon>Saltatorellus</taxon>
    </lineage>
</organism>
<feature type="chain" id="PRO_5021955862" evidence="9">
    <location>
        <begin position="24"/>
        <end position="581"/>
    </location>
</feature>
<evidence type="ECO:0000256" key="4">
    <source>
        <dbReference type="ARBA" id="ARBA00022729"/>
    </source>
</evidence>
<reference evidence="11 12" key="1">
    <citation type="submission" date="2019-02" db="EMBL/GenBank/DDBJ databases">
        <title>Deep-cultivation of Planctomycetes and their phenomic and genomic characterization uncovers novel biology.</title>
        <authorList>
            <person name="Wiegand S."/>
            <person name="Jogler M."/>
            <person name="Boedeker C."/>
            <person name="Pinto D."/>
            <person name="Vollmers J."/>
            <person name="Rivas-Marin E."/>
            <person name="Kohn T."/>
            <person name="Peeters S.H."/>
            <person name="Heuer A."/>
            <person name="Rast P."/>
            <person name="Oberbeckmann S."/>
            <person name="Bunk B."/>
            <person name="Jeske O."/>
            <person name="Meyerdierks A."/>
            <person name="Storesund J.E."/>
            <person name="Kallscheuer N."/>
            <person name="Luecker S."/>
            <person name="Lage O.M."/>
            <person name="Pohl T."/>
            <person name="Merkel B.J."/>
            <person name="Hornburger P."/>
            <person name="Mueller R.-W."/>
            <person name="Bruemmer F."/>
            <person name="Labrenz M."/>
            <person name="Spormann A.M."/>
            <person name="Op den Camp H."/>
            <person name="Overmann J."/>
            <person name="Amann R."/>
            <person name="Jetten M.S.M."/>
            <person name="Mascher T."/>
            <person name="Medema M.H."/>
            <person name="Devos D.P."/>
            <person name="Kaster A.-K."/>
            <person name="Ovreas L."/>
            <person name="Rohde M."/>
            <person name="Galperin M.Y."/>
            <person name="Jogler C."/>
        </authorList>
    </citation>
    <scope>NUCLEOTIDE SEQUENCE [LARGE SCALE GENOMIC DNA]</scope>
    <source>
        <strain evidence="11 12">Poly30</strain>
    </source>
</reference>
<keyword evidence="12" id="KW-1185">Reference proteome</keyword>
<keyword evidence="2" id="KW-0645">Protease</keyword>
<dbReference type="CDD" id="cd04275">
    <property type="entry name" value="ZnMc_pappalysin_like"/>
    <property type="match status" value="1"/>
</dbReference>
<keyword evidence="7" id="KW-0482">Metalloprotease</keyword>
<accession>A0A518ENS9</accession>
<dbReference type="GO" id="GO:0008237">
    <property type="term" value="F:metallopeptidase activity"/>
    <property type="evidence" value="ECO:0007669"/>
    <property type="project" value="UniProtKB-KW"/>
</dbReference>
<feature type="domain" description="Peptidase M43 pregnancy-associated plasma-A" evidence="10">
    <location>
        <begin position="194"/>
        <end position="338"/>
    </location>
</feature>
<dbReference type="AlphaFoldDB" id="A0A518ENS9"/>
<evidence type="ECO:0000313" key="11">
    <source>
        <dbReference type="EMBL" id="QDV05748.1"/>
    </source>
</evidence>
<dbReference type="SUPFAM" id="SSF55486">
    <property type="entry name" value="Metalloproteases ('zincins'), catalytic domain"/>
    <property type="match status" value="1"/>
</dbReference>
<dbReference type="PANTHER" id="PTHR47466">
    <property type="match status" value="1"/>
</dbReference>
<dbReference type="EMBL" id="CP036434">
    <property type="protein sequence ID" value="QDV05748.1"/>
    <property type="molecule type" value="Genomic_DNA"/>
</dbReference>
<gene>
    <name evidence="11" type="ORF">Poly30_12500</name>
</gene>
<dbReference type="Proteomes" id="UP000320390">
    <property type="component" value="Chromosome"/>
</dbReference>
<feature type="signal peptide" evidence="9">
    <location>
        <begin position="1"/>
        <end position="23"/>
    </location>
</feature>
<dbReference type="InterPro" id="IPR024079">
    <property type="entry name" value="MetalloPept_cat_dom_sf"/>
</dbReference>
<dbReference type="PANTHER" id="PTHR47466:SF1">
    <property type="entry name" value="METALLOPROTEASE MEP1 (AFU_ORTHOLOGUE AFUA_1G07730)-RELATED"/>
    <property type="match status" value="1"/>
</dbReference>
<evidence type="ECO:0000256" key="8">
    <source>
        <dbReference type="ARBA" id="ARBA00023157"/>
    </source>
</evidence>
<dbReference type="Gene3D" id="2.60.40.10">
    <property type="entry name" value="Immunoglobulins"/>
    <property type="match status" value="1"/>
</dbReference>
<evidence type="ECO:0000256" key="7">
    <source>
        <dbReference type="ARBA" id="ARBA00023049"/>
    </source>
</evidence>